<proteinExistence type="predicted"/>
<reference evidence="4" key="1">
    <citation type="submission" date="2019-10" db="EMBL/GenBank/DDBJ databases">
        <authorList>
            <consortium name="DOE Joint Genome Institute"/>
            <person name="Kuo A."/>
            <person name="Miyauchi S."/>
            <person name="Kiss E."/>
            <person name="Drula E."/>
            <person name="Kohler A."/>
            <person name="Sanchez-Garcia M."/>
            <person name="Andreopoulos B."/>
            <person name="Barry K.W."/>
            <person name="Bonito G."/>
            <person name="Buee M."/>
            <person name="Carver A."/>
            <person name="Chen C."/>
            <person name="Cichocki N."/>
            <person name="Clum A."/>
            <person name="Culley D."/>
            <person name="Crous P.W."/>
            <person name="Fauchery L."/>
            <person name="Girlanda M."/>
            <person name="Hayes R."/>
            <person name="Keri Z."/>
            <person name="LaButti K."/>
            <person name="Lipzen A."/>
            <person name="Lombard V."/>
            <person name="Magnuson J."/>
            <person name="Maillard F."/>
            <person name="Morin E."/>
            <person name="Murat C."/>
            <person name="Nolan M."/>
            <person name="Ohm R."/>
            <person name="Pangilinan J."/>
            <person name="Pereira M."/>
            <person name="Perotto S."/>
            <person name="Peter M."/>
            <person name="Riley R."/>
            <person name="Sitrit Y."/>
            <person name="Stielow B."/>
            <person name="Szollosi G."/>
            <person name="Zifcakova L."/>
            <person name="Stursova M."/>
            <person name="Spatafora J.W."/>
            <person name="Tedersoo L."/>
            <person name="Vaario L.-M."/>
            <person name="Yamada A."/>
            <person name="Yan M."/>
            <person name="Wang P."/>
            <person name="Xu J."/>
            <person name="Bruns T."/>
            <person name="Baldrian P."/>
            <person name="Vilgalys R."/>
            <person name="Henrissat B."/>
            <person name="Grigoriev I.V."/>
            <person name="Hibbett D."/>
            <person name="Nagy L.G."/>
            <person name="Martin F.M."/>
        </authorList>
    </citation>
    <scope>NUCLEOTIDE SEQUENCE</scope>
    <source>
        <strain evidence="4">Prilba</strain>
    </source>
</reference>
<dbReference type="SMART" id="SM00382">
    <property type="entry name" value="AAA"/>
    <property type="match status" value="1"/>
</dbReference>
<dbReference type="AlphaFoldDB" id="A0A9P5T893"/>
<accession>A0A9P5T893</accession>
<dbReference type="Gene3D" id="3.40.50.300">
    <property type="entry name" value="P-loop containing nucleotide triphosphate hydrolases"/>
    <property type="match status" value="1"/>
</dbReference>
<dbReference type="GO" id="GO:0005524">
    <property type="term" value="F:ATP binding"/>
    <property type="evidence" value="ECO:0007669"/>
    <property type="project" value="UniProtKB-KW"/>
</dbReference>
<dbReference type="SUPFAM" id="SSF52540">
    <property type="entry name" value="P-loop containing nucleoside triphosphate hydrolases"/>
    <property type="match status" value="1"/>
</dbReference>
<dbReference type="PANTHER" id="PTHR43119">
    <property type="entry name" value="ABC TRANSPORT PROTEIN ATP-BINDING COMPONENT-RELATED"/>
    <property type="match status" value="1"/>
</dbReference>
<dbReference type="OrthoDB" id="6593433at2759"/>
<feature type="domain" description="ABC transporter" evidence="3">
    <location>
        <begin position="5"/>
        <end position="234"/>
    </location>
</feature>
<keyword evidence="5" id="KW-1185">Reference proteome</keyword>
<dbReference type="Proteomes" id="UP000759537">
    <property type="component" value="Unassembled WGS sequence"/>
</dbReference>
<dbReference type="Pfam" id="PF00005">
    <property type="entry name" value="ABC_tran"/>
    <property type="match status" value="1"/>
</dbReference>
<dbReference type="PROSITE" id="PS00211">
    <property type="entry name" value="ABC_TRANSPORTER_1"/>
    <property type="match status" value="1"/>
</dbReference>
<dbReference type="PROSITE" id="PS50893">
    <property type="entry name" value="ABC_TRANSPORTER_2"/>
    <property type="match status" value="1"/>
</dbReference>
<dbReference type="InterPro" id="IPR017871">
    <property type="entry name" value="ABC_transporter-like_CS"/>
</dbReference>
<dbReference type="EMBL" id="WHVB01000011">
    <property type="protein sequence ID" value="KAF8478668.1"/>
    <property type="molecule type" value="Genomic_DNA"/>
</dbReference>
<evidence type="ECO:0000313" key="4">
    <source>
        <dbReference type="EMBL" id="KAF8478668.1"/>
    </source>
</evidence>
<gene>
    <name evidence="4" type="ORF">DFH94DRAFT_66076</name>
</gene>
<evidence type="ECO:0000256" key="2">
    <source>
        <dbReference type="ARBA" id="ARBA00022840"/>
    </source>
</evidence>
<dbReference type="InterPro" id="IPR003593">
    <property type="entry name" value="AAA+_ATPase"/>
</dbReference>
<organism evidence="4 5">
    <name type="scientific">Russula ochroleuca</name>
    <dbReference type="NCBI Taxonomy" id="152965"/>
    <lineage>
        <taxon>Eukaryota</taxon>
        <taxon>Fungi</taxon>
        <taxon>Dikarya</taxon>
        <taxon>Basidiomycota</taxon>
        <taxon>Agaricomycotina</taxon>
        <taxon>Agaricomycetes</taxon>
        <taxon>Russulales</taxon>
        <taxon>Russulaceae</taxon>
        <taxon>Russula</taxon>
    </lineage>
</organism>
<comment type="caution">
    <text evidence="4">The sequence shown here is derived from an EMBL/GenBank/DDBJ whole genome shotgun (WGS) entry which is preliminary data.</text>
</comment>
<reference evidence="4" key="2">
    <citation type="journal article" date="2020" name="Nat. Commun.">
        <title>Large-scale genome sequencing of mycorrhizal fungi provides insights into the early evolution of symbiotic traits.</title>
        <authorList>
            <person name="Miyauchi S."/>
            <person name="Kiss E."/>
            <person name="Kuo A."/>
            <person name="Drula E."/>
            <person name="Kohler A."/>
            <person name="Sanchez-Garcia M."/>
            <person name="Morin E."/>
            <person name="Andreopoulos B."/>
            <person name="Barry K.W."/>
            <person name="Bonito G."/>
            <person name="Buee M."/>
            <person name="Carver A."/>
            <person name="Chen C."/>
            <person name="Cichocki N."/>
            <person name="Clum A."/>
            <person name="Culley D."/>
            <person name="Crous P.W."/>
            <person name="Fauchery L."/>
            <person name="Girlanda M."/>
            <person name="Hayes R.D."/>
            <person name="Keri Z."/>
            <person name="LaButti K."/>
            <person name="Lipzen A."/>
            <person name="Lombard V."/>
            <person name="Magnuson J."/>
            <person name="Maillard F."/>
            <person name="Murat C."/>
            <person name="Nolan M."/>
            <person name="Ohm R.A."/>
            <person name="Pangilinan J."/>
            <person name="Pereira M.F."/>
            <person name="Perotto S."/>
            <person name="Peter M."/>
            <person name="Pfister S."/>
            <person name="Riley R."/>
            <person name="Sitrit Y."/>
            <person name="Stielow J.B."/>
            <person name="Szollosi G."/>
            <person name="Zifcakova L."/>
            <person name="Stursova M."/>
            <person name="Spatafora J.W."/>
            <person name="Tedersoo L."/>
            <person name="Vaario L.M."/>
            <person name="Yamada A."/>
            <person name="Yan M."/>
            <person name="Wang P."/>
            <person name="Xu J."/>
            <person name="Bruns T."/>
            <person name="Baldrian P."/>
            <person name="Vilgalys R."/>
            <person name="Dunand C."/>
            <person name="Henrissat B."/>
            <person name="Grigoriev I.V."/>
            <person name="Hibbett D."/>
            <person name="Nagy L.G."/>
            <person name="Martin F.M."/>
        </authorList>
    </citation>
    <scope>NUCLEOTIDE SEQUENCE</scope>
    <source>
        <strain evidence="4">Prilba</strain>
    </source>
</reference>
<name>A0A9P5T893_9AGAM</name>
<dbReference type="InterPro" id="IPR003439">
    <property type="entry name" value="ABC_transporter-like_ATP-bd"/>
</dbReference>
<dbReference type="GO" id="GO:0016887">
    <property type="term" value="F:ATP hydrolysis activity"/>
    <property type="evidence" value="ECO:0007669"/>
    <property type="project" value="InterPro"/>
</dbReference>
<evidence type="ECO:0000256" key="1">
    <source>
        <dbReference type="ARBA" id="ARBA00022741"/>
    </source>
</evidence>
<evidence type="ECO:0000259" key="3">
    <source>
        <dbReference type="PROSITE" id="PS50893"/>
    </source>
</evidence>
<dbReference type="PANTHER" id="PTHR43119:SF1">
    <property type="entry name" value="ABC TRANSPORTER DOMAIN-CONTAINING PROTEIN"/>
    <property type="match status" value="1"/>
</dbReference>
<keyword evidence="2 4" id="KW-0067">ATP-binding</keyword>
<dbReference type="InterPro" id="IPR027417">
    <property type="entry name" value="P-loop_NTPase"/>
</dbReference>
<evidence type="ECO:0000313" key="5">
    <source>
        <dbReference type="Proteomes" id="UP000759537"/>
    </source>
</evidence>
<protein>
    <submittedName>
        <fullName evidence="4">ATP-binding cassette transporter</fullName>
    </submittedName>
</protein>
<sequence>MAPLIAVKNLACHRPEGDPIFVNVNFDVNEGDIVVLRARSGTGKTTLLKCIAHLNLYHGTVEFKGKPPKAYGVPTYRTYVQYIPQRPSLLPGTPRDLIETLSTFHSRFAPERSSEGHDYLSSSMILAEQWGITKELWDRAWSLLSVGESQRLSLAIAYGFNRAEVLMLDEPTSGLDPALSTLVENTLLHEIHNPDTALKAIIWITHSDEQAERVGTRFLHLSPNGIEEKSRIEP</sequence>
<keyword evidence="1" id="KW-0547">Nucleotide-binding</keyword>